<dbReference type="STRING" id="1464122.SAMN05421737_10236"/>
<keyword evidence="2" id="KW-1185">Reference proteome</keyword>
<dbReference type="Proteomes" id="UP000242662">
    <property type="component" value="Unassembled WGS sequence"/>
</dbReference>
<name>A0A1G6GUE1_9BACI</name>
<dbReference type="EMBL" id="FMYM01000002">
    <property type="protein sequence ID" value="SDB85650.1"/>
    <property type="molecule type" value="Genomic_DNA"/>
</dbReference>
<protein>
    <submittedName>
        <fullName evidence="1">Uncharacterized protein</fullName>
    </submittedName>
</protein>
<evidence type="ECO:0000313" key="1">
    <source>
        <dbReference type="EMBL" id="SDB85650.1"/>
    </source>
</evidence>
<organism evidence="1 2">
    <name type="scientific">Shouchella lonarensis</name>
    <dbReference type="NCBI Taxonomy" id="1464122"/>
    <lineage>
        <taxon>Bacteria</taxon>
        <taxon>Bacillati</taxon>
        <taxon>Bacillota</taxon>
        <taxon>Bacilli</taxon>
        <taxon>Bacillales</taxon>
        <taxon>Bacillaceae</taxon>
        <taxon>Shouchella</taxon>
    </lineage>
</organism>
<reference evidence="2" key="1">
    <citation type="submission" date="2016-09" db="EMBL/GenBank/DDBJ databases">
        <authorList>
            <person name="Varghese N."/>
            <person name="Submissions S."/>
        </authorList>
    </citation>
    <scope>NUCLEOTIDE SEQUENCE [LARGE SCALE GENOMIC DNA]</scope>
    <source>
        <strain evidence="2">25nlg</strain>
    </source>
</reference>
<sequence length="75" mass="8039">MKKNQLSFTDADFDLDIETSSHNMASDGELDTLTITKTVTKLKTKATCGCTSKATCTCNCTSICTSMCPFEGGNK</sequence>
<proteinExistence type="predicted"/>
<dbReference type="RefSeq" id="WP_090774622.1">
    <property type="nucleotide sequence ID" value="NZ_FMYM01000002.1"/>
</dbReference>
<accession>A0A1G6GUE1</accession>
<gene>
    <name evidence="1" type="ORF">SAMN05421737_10236</name>
</gene>
<dbReference type="AlphaFoldDB" id="A0A1G6GUE1"/>
<evidence type="ECO:0000313" key="2">
    <source>
        <dbReference type="Proteomes" id="UP000242662"/>
    </source>
</evidence>